<keyword evidence="3 5" id="KW-1133">Transmembrane helix</keyword>
<dbReference type="InterPro" id="IPR005828">
    <property type="entry name" value="MFS_sugar_transport-like"/>
</dbReference>
<accession>A0A1B6JYE8</accession>
<comment type="subcellular location">
    <subcellularLocation>
        <location evidence="1">Membrane</location>
        <topology evidence="1">Multi-pass membrane protein</topology>
    </subcellularLocation>
</comment>
<reference evidence="7" key="1">
    <citation type="submission" date="2015-11" db="EMBL/GenBank/DDBJ databases">
        <title>De novo transcriptome assembly of four potential Pierce s Disease insect vectors from Arizona vineyards.</title>
        <authorList>
            <person name="Tassone E.E."/>
        </authorList>
    </citation>
    <scope>NUCLEOTIDE SEQUENCE</scope>
</reference>
<dbReference type="InterPro" id="IPR050549">
    <property type="entry name" value="MFS_Trehalose_Transporter"/>
</dbReference>
<keyword evidence="4 5" id="KW-0472">Membrane</keyword>
<evidence type="ECO:0000256" key="2">
    <source>
        <dbReference type="ARBA" id="ARBA00022692"/>
    </source>
</evidence>
<dbReference type="GO" id="GO:0022857">
    <property type="term" value="F:transmembrane transporter activity"/>
    <property type="evidence" value="ECO:0007669"/>
    <property type="project" value="InterPro"/>
</dbReference>
<protein>
    <recommendedName>
        <fullName evidence="6">Major facilitator superfamily (MFS) profile domain-containing protein</fullName>
    </recommendedName>
</protein>
<dbReference type="PANTHER" id="PTHR48021">
    <property type="match status" value="1"/>
</dbReference>
<gene>
    <name evidence="7" type="ORF">g.13930</name>
</gene>
<evidence type="ECO:0000259" key="6">
    <source>
        <dbReference type="PROSITE" id="PS50850"/>
    </source>
</evidence>
<dbReference type="SUPFAM" id="SSF103473">
    <property type="entry name" value="MFS general substrate transporter"/>
    <property type="match status" value="1"/>
</dbReference>
<dbReference type="PROSITE" id="PS50850">
    <property type="entry name" value="MFS"/>
    <property type="match status" value="1"/>
</dbReference>
<dbReference type="AlphaFoldDB" id="A0A1B6JYE8"/>
<keyword evidence="2 5" id="KW-0812">Transmembrane</keyword>
<feature type="non-terminal residue" evidence="7">
    <location>
        <position position="1"/>
    </location>
</feature>
<feature type="transmembrane region" description="Helical" evidence="5">
    <location>
        <begin position="55"/>
        <end position="72"/>
    </location>
</feature>
<name>A0A1B6JYE8_9HEMI</name>
<dbReference type="GO" id="GO:0016020">
    <property type="term" value="C:membrane"/>
    <property type="evidence" value="ECO:0007669"/>
    <property type="project" value="UniProtKB-SubCell"/>
</dbReference>
<evidence type="ECO:0000256" key="1">
    <source>
        <dbReference type="ARBA" id="ARBA00004141"/>
    </source>
</evidence>
<evidence type="ECO:0000256" key="4">
    <source>
        <dbReference type="ARBA" id="ARBA00023136"/>
    </source>
</evidence>
<dbReference type="PANTHER" id="PTHR48021:SF47">
    <property type="entry name" value="GH17672P"/>
    <property type="match status" value="1"/>
</dbReference>
<evidence type="ECO:0000256" key="5">
    <source>
        <dbReference type="SAM" id="Phobius"/>
    </source>
</evidence>
<feature type="transmembrane region" description="Helical" evidence="5">
    <location>
        <begin position="30"/>
        <end position="49"/>
    </location>
</feature>
<evidence type="ECO:0000256" key="3">
    <source>
        <dbReference type="ARBA" id="ARBA00022989"/>
    </source>
</evidence>
<feature type="non-terminal residue" evidence="7">
    <location>
        <position position="183"/>
    </location>
</feature>
<dbReference type="Gene3D" id="1.20.1250.20">
    <property type="entry name" value="MFS general substrate transporter like domains"/>
    <property type="match status" value="1"/>
</dbReference>
<dbReference type="InterPro" id="IPR036259">
    <property type="entry name" value="MFS_trans_sf"/>
</dbReference>
<dbReference type="PROSITE" id="PS00217">
    <property type="entry name" value="SUGAR_TRANSPORT_2"/>
    <property type="match status" value="1"/>
</dbReference>
<dbReference type="EMBL" id="GECU01003496">
    <property type="protein sequence ID" value="JAT04211.1"/>
    <property type="molecule type" value="Transcribed_RNA"/>
</dbReference>
<evidence type="ECO:0000313" key="7">
    <source>
        <dbReference type="EMBL" id="JAT04211.1"/>
    </source>
</evidence>
<proteinExistence type="predicted"/>
<dbReference type="Pfam" id="PF00083">
    <property type="entry name" value="Sugar_tr"/>
    <property type="match status" value="1"/>
</dbReference>
<dbReference type="InterPro" id="IPR020846">
    <property type="entry name" value="MFS_dom"/>
</dbReference>
<feature type="transmembrane region" description="Helical" evidence="5">
    <location>
        <begin position="108"/>
        <end position="126"/>
    </location>
</feature>
<dbReference type="InterPro" id="IPR005829">
    <property type="entry name" value="Sugar_transporter_CS"/>
</dbReference>
<feature type="domain" description="Major facilitator superfamily (MFS) profile" evidence="6">
    <location>
        <begin position="1"/>
        <end position="183"/>
    </location>
</feature>
<organism evidence="7">
    <name type="scientific">Homalodisca liturata</name>
    <dbReference type="NCBI Taxonomy" id="320908"/>
    <lineage>
        <taxon>Eukaryota</taxon>
        <taxon>Metazoa</taxon>
        <taxon>Ecdysozoa</taxon>
        <taxon>Arthropoda</taxon>
        <taxon>Hexapoda</taxon>
        <taxon>Insecta</taxon>
        <taxon>Pterygota</taxon>
        <taxon>Neoptera</taxon>
        <taxon>Paraneoptera</taxon>
        <taxon>Hemiptera</taxon>
        <taxon>Auchenorrhyncha</taxon>
        <taxon>Membracoidea</taxon>
        <taxon>Cicadellidae</taxon>
        <taxon>Cicadellinae</taxon>
        <taxon>Proconiini</taxon>
        <taxon>Homalodisca</taxon>
    </lineage>
</organism>
<sequence length="183" mass="20327">ASLAPLGTAIGPFLSGWLLDFVGRRRTLMVYQLILLAGWGLMCVWSIWLMYVGRLLTGIALGGAMAATPVYVAEIATNSDRASVSSAFSLFMRVPLLVTFSIGPHISYHTLILMSCVPIIGFLLLYPKMPESPHYSLLKKEEEESIKTLMWLRQMPEAAVLEEVKAIKALAKEERGQWKDLLT</sequence>